<feature type="domain" description="Peptidase S8/S53" evidence="10">
    <location>
        <begin position="218"/>
        <end position="518"/>
    </location>
</feature>
<comment type="caution">
    <text evidence="8">Lacks conserved residue(s) required for the propagation of feature annotation.</text>
</comment>
<keyword evidence="3 14" id="KW-0645">Protease</keyword>
<evidence type="ECO:0000256" key="2">
    <source>
        <dbReference type="ARBA" id="ARBA00011073"/>
    </source>
</evidence>
<comment type="subcellular location">
    <subcellularLocation>
        <location evidence="1">Secreted</location>
    </subcellularLocation>
</comment>
<keyword evidence="7" id="KW-0325">Glycoprotein</keyword>
<evidence type="ECO:0000256" key="4">
    <source>
        <dbReference type="ARBA" id="ARBA00022729"/>
    </source>
</evidence>
<evidence type="ECO:0000259" key="11">
    <source>
        <dbReference type="Pfam" id="PF02225"/>
    </source>
</evidence>
<sequence length="801" mass="88074">MWSGKHSIFLLLSLILLFSVLHAPAFAIKKSYIVYMGSQEHGEEVTDAAFDRVAETHREFVQSYVGSPQKAKEAIIYSYTRHINGFAAMLEEEEAADIANVVSVFLNKGRKLHTTHSWEFMDLEMNDGVIPSDSLFRKARYGEDTIIANFDTGIPYVSRVKILKGPVSYDLFALSCVLLTDKSTVYGLNPRALVMRGWDPYHQGGKELVNMITPASLATARDYEGHGSHTLSTIGGSFVPGANVFGLGNGTAEGGSPRARVATYKVCWPPIDGNECFDADIMAAFDMAIHDGVDVLSLSAFELHNGQHFKTMWDFLTENATLCMRGTIDPEKARGKILVCLRGVTARVEKSLVALKAGAAGMILCNDELSGNELIADPHLLPASQINYEDGLAVYAYMNSTKNPLGYIDPPKTKLQIKPAPSMAAFSSRGPNIVTPEILKPDVTAPGVNIIAAYSEGVSPTDMDFDKRRVPFITMSCPHVAGVVGLLKTLHPDWSPTVIKSALLTTARTRDNTGKPMLDGGNNANATPFAYGSGHIRPNRAMDPGLVYDLTNNDYLNFLCVSGYNHSQIEMFSGAHYRCPDIINILDFNYPTITIPKLYGSVSLTRRVKNVGSPGTYTARLKVPVGLSISVEPNVLKFDNIGEEKSFKLTVEVTRPGVATTFGVTQNAIWVYYLQMEKQKMKRAREGDDETQNAKKRDACGMKDVKKEEGCSSEALGVFDFPWLKDGVTSKSEDYLLDFEDNFSSLLEQEDSSFQAATASIHFSSEAKLENLAWQPFESDVLELEADDVDCIWTSLLKQPL</sequence>
<dbReference type="Pfam" id="PF17766">
    <property type="entry name" value="fn3_6"/>
    <property type="match status" value="1"/>
</dbReference>
<evidence type="ECO:0000256" key="1">
    <source>
        <dbReference type="ARBA" id="ARBA00004613"/>
    </source>
</evidence>
<comment type="caution">
    <text evidence="14">The sequence shown here is derived from an EMBL/GenBank/DDBJ whole genome shotgun (WGS) entry which is preliminary data.</text>
</comment>
<dbReference type="PANTHER" id="PTHR10795">
    <property type="entry name" value="PROPROTEIN CONVERTASE SUBTILISIN/KEXIN"/>
    <property type="match status" value="1"/>
</dbReference>
<dbReference type="SUPFAM" id="SSF52743">
    <property type="entry name" value="Subtilisin-like"/>
    <property type="match status" value="1"/>
</dbReference>
<dbReference type="InterPro" id="IPR003137">
    <property type="entry name" value="PA_domain"/>
</dbReference>
<dbReference type="EMBL" id="QZWG01000017">
    <property type="protein sequence ID" value="RZB54518.1"/>
    <property type="molecule type" value="Genomic_DNA"/>
</dbReference>
<dbReference type="GO" id="GO:0009610">
    <property type="term" value="P:response to symbiotic fungus"/>
    <property type="evidence" value="ECO:0007669"/>
    <property type="project" value="UniProtKB-ARBA"/>
</dbReference>
<dbReference type="PROSITE" id="PS51892">
    <property type="entry name" value="SUBTILASE"/>
    <property type="match status" value="1"/>
</dbReference>
<dbReference type="InterPro" id="IPR046450">
    <property type="entry name" value="PA_dom_sf"/>
</dbReference>
<dbReference type="GO" id="GO:0005576">
    <property type="term" value="C:extracellular region"/>
    <property type="evidence" value="ECO:0007669"/>
    <property type="project" value="UniProtKB-SubCell"/>
</dbReference>
<dbReference type="InterPro" id="IPR037045">
    <property type="entry name" value="S8pro/Inhibitor_I9_sf"/>
</dbReference>
<dbReference type="InterPro" id="IPR010259">
    <property type="entry name" value="S8pro/Inhibitor_I9"/>
</dbReference>
<dbReference type="Gene3D" id="3.30.70.80">
    <property type="entry name" value="Peptidase S8 propeptide/proteinase inhibitor I9"/>
    <property type="match status" value="1"/>
</dbReference>
<evidence type="ECO:0000313" key="15">
    <source>
        <dbReference type="Proteomes" id="UP000289340"/>
    </source>
</evidence>
<dbReference type="GO" id="GO:0006508">
    <property type="term" value="P:proteolysis"/>
    <property type="evidence" value="ECO:0007669"/>
    <property type="project" value="UniProtKB-KW"/>
</dbReference>
<dbReference type="Pfam" id="PF00082">
    <property type="entry name" value="Peptidase_S8"/>
    <property type="match status" value="1"/>
</dbReference>
<feature type="domain" description="PA" evidence="11">
    <location>
        <begin position="330"/>
        <end position="393"/>
    </location>
</feature>
<dbReference type="Gene3D" id="2.60.40.2310">
    <property type="match status" value="1"/>
</dbReference>
<evidence type="ECO:0000256" key="8">
    <source>
        <dbReference type="PROSITE-ProRule" id="PRU01240"/>
    </source>
</evidence>
<dbReference type="GO" id="GO:0004252">
    <property type="term" value="F:serine-type endopeptidase activity"/>
    <property type="evidence" value="ECO:0007669"/>
    <property type="project" value="InterPro"/>
</dbReference>
<evidence type="ECO:0000256" key="3">
    <source>
        <dbReference type="ARBA" id="ARBA00022670"/>
    </source>
</evidence>
<dbReference type="Pfam" id="PF02225">
    <property type="entry name" value="PA"/>
    <property type="match status" value="1"/>
</dbReference>
<evidence type="ECO:0000259" key="13">
    <source>
        <dbReference type="Pfam" id="PF17766"/>
    </source>
</evidence>
<evidence type="ECO:0000313" key="14">
    <source>
        <dbReference type="EMBL" id="RZB54518.1"/>
    </source>
</evidence>
<evidence type="ECO:0000256" key="6">
    <source>
        <dbReference type="ARBA" id="ARBA00022825"/>
    </source>
</evidence>
<proteinExistence type="inferred from homology"/>
<evidence type="ECO:0000256" key="9">
    <source>
        <dbReference type="SAM" id="SignalP"/>
    </source>
</evidence>
<feature type="domain" description="Subtilisin-like protease fibronectin type-III" evidence="13">
    <location>
        <begin position="587"/>
        <end position="663"/>
    </location>
</feature>
<keyword evidence="15" id="KW-1185">Reference proteome</keyword>
<dbReference type="Gene3D" id="3.50.30.30">
    <property type="match status" value="1"/>
</dbReference>
<dbReference type="InterPro" id="IPR036852">
    <property type="entry name" value="Peptidase_S8/S53_dom_sf"/>
</dbReference>
<name>A0A445FZV3_GLYSO</name>
<feature type="chain" id="PRO_5019479229" evidence="9">
    <location>
        <begin position="28"/>
        <end position="801"/>
    </location>
</feature>
<evidence type="ECO:0000259" key="10">
    <source>
        <dbReference type="Pfam" id="PF00082"/>
    </source>
</evidence>
<feature type="domain" description="Inhibitor I9" evidence="12">
    <location>
        <begin position="31"/>
        <end position="113"/>
    </location>
</feature>
<reference evidence="14 15" key="1">
    <citation type="submission" date="2018-09" db="EMBL/GenBank/DDBJ databases">
        <title>A high-quality reference genome of wild soybean provides a powerful tool to mine soybean genomes.</title>
        <authorList>
            <person name="Xie M."/>
            <person name="Chung C.Y.L."/>
            <person name="Li M.-W."/>
            <person name="Wong F.-L."/>
            <person name="Chan T.-F."/>
            <person name="Lam H.-M."/>
        </authorList>
    </citation>
    <scope>NUCLEOTIDE SEQUENCE [LARGE SCALE GENOMIC DNA]</scope>
    <source>
        <strain evidence="15">cv. W05</strain>
        <tissue evidence="14">Hypocotyl of etiolated seedlings</tissue>
    </source>
</reference>
<dbReference type="Gene3D" id="3.40.50.200">
    <property type="entry name" value="Peptidase S8/S53 domain"/>
    <property type="match status" value="1"/>
</dbReference>
<gene>
    <name evidence="14" type="ORF">D0Y65_044472</name>
</gene>
<comment type="similarity">
    <text evidence="2 8">Belongs to the peptidase S8 family.</text>
</comment>
<keyword evidence="5" id="KW-0378">Hydrolase</keyword>
<dbReference type="SUPFAM" id="SSF52025">
    <property type="entry name" value="PA domain"/>
    <property type="match status" value="1"/>
</dbReference>
<dbReference type="AlphaFoldDB" id="A0A445FZV3"/>
<dbReference type="Proteomes" id="UP000289340">
    <property type="component" value="Chromosome 17"/>
</dbReference>
<accession>A0A445FZV3</accession>
<feature type="signal peptide" evidence="9">
    <location>
        <begin position="1"/>
        <end position="27"/>
    </location>
</feature>
<protein>
    <submittedName>
        <fullName evidence="14">Subtilisin-like protease SBT5.4</fullName>
    </submittedName>
</protein>
<evidence type="ECO:0000256" key="7">
    <source>
        <dbReference type="ARBA" id="ARBA00023180"/>
    </source>
</evidence>
<evidence type="ECO:0000256" key="5">
    <source>
        <dbReference type="ARBA" id="ARBA00022801"/>
    </source>
</evidence>
<dbReference type="FunFam" id="3.30.70.80:FF:000002">
    <property type="entry name" value="Subtilisin-like protease SBT5.3"/>
    <property type="match status" value="1"/>
</dbReference>
<dbReference type="Pfam" id="PF05922">
    <property type="entry name" value="Inhibitor_I9"/>
    <property type="match status" value="1"/>
</dbReference>
<evidence type="ECO:0000259" key="12">
    <source>
        <dbReference type="Pfam" id="PF05922"/>
    </source>
</evidence>
<keyword evidence="4 9" id="KW-0732">Signal</keyword>
<dbReference type="InterPro" id="IPR045051">
    <property type="entry name" value="SBT"/>
</dbReference>
<dbReference type="InterPro" id="IPR000209">
    <property type="entry name" value="Peptidase_S8/S53_dom"/>
</dbReference>
<dbReference type="InterPro" id="IPR041469">
    <property type="entry name" value="Subtilisin-like_FN3"/>
</dbReference>
<organism evidence="14 15">
    <name type="scientific">Glycine soja</name>
    <name type="common">Wild soybean</name>
    <dbReference type="NCBI Taxonomy" id="3848"/>
    <lineage>
        <taxon>Eukaryota</taxon>
        <taxon>Viridiplantae</taxon>
        <taxon>Streptophyta</taxon>
        <taxon>Embryophyta</taxon>
        <taxon>Tracheophyta</taxon>
        <taxon>Spermatophyta</taxon>
        <taxon>Magnoliopsida</taxon>
        <taxon>eudicotyledons</taxon>
        <taxon>Gunneridae</taxon>
        <taxon>Pentapetalae</taxon>
        <taxon>rosids</taxon>
        <taxon>fabids</taxon>
        <taxon>Fabales</taxon>
        <taxon>Fabaceae</taxon>
        <taxon>Papilionoideae</taxon>
        <taxon>50 kb inversion clade</taxon>
        <taxon>NPAAA clade</taxon>
        <taxon>indigoferoid/millettioid clade</taxon>
        <taxon>Phaseoleae</taxon>
        <taxon>Glycine</taxon>
        <taxon>Glycine subgen. Soja</taxon>
    </lineage>
</organism>
<keyword evidence="6" id="KW-0720">Serine protease</keyword>